<feature type="chain" id="PRO_5016860386" description="Xylose isomerase-like TIM barrel domain-containing protein" evidence="2">
    <location>
        <begin position="30"/>
        <end position="327"/>
    </location>
</feature>
<evidence type="ECO:0000313" key="5">
    <source>
        <dbReference type="Proteomes" id="UP000253919"/>
    </source>
</evidence>
<dbReference type="RefSeq" id="WP_233507324.1">
    <property type="nucleotide sequence ID" value="NZ_QASA01000001.1"/>
</dbReference>
<dbReference type="InterPro" id="IPR036237">
    <property type="entry name" value="Xyl_isomerase-like_sf"/>
</dbReference>
<reference evidence="4 5" key="1">
    <citation type="submission" date="2018-04" db="EMBL/GenBank/DDBJ databases">
        <title>Adhaeribacter sp. HMF7616 genome sequencing and assembly.</title>
        <authorList>
            <person name="Kang H."/>
            <person name="Kang J."/>
            <person name="Cha I."/>
            <person name="Kim H."/>
            <person name="Joh K."/>
        </authorList>
    </citation>
    <scope>NUCLEOTIDE SEQUENCE [LARGE SCALE GENOMIC DNA]</scope>
    <source>
        <strain evidence="4 5">HMF7616</strain>
    </source>
</reference>
<feature type="signal peptide" evidence="2">
    <location>
        <begin position="1"/>
        <end position="29"/>
    </location>
</feature>
<evidence type="ECO:0000256" key="1">
    <source>
        <dbReference type="SAM" id="MobiDB-lite"/>
    </source>
</evidence>
<organism evidence="4 5">
    <name type="scientific">Adhaeribacter pallidiroseus</name>
    <dbReference type="NCBI Taxonomy" id="2072847"/>
    <lineage>
        <taxon>Bacteria</taxon>
        <taxon>Pseudomonadati</taxon>
        <taxon>Bacteroidota</taxon>
        <taxon>Cytophagia</taxon>
        <taxon>Cytophagales</taxon>
        <taxon>Hymenobacteraceae</taxon>
        <taxon>Adhaeribacter</taxon>
    </lineage>
</organism>
<dbReference type="InterPro" id="IPR019546">
    <property type="entry name" value="TAT_signal_bac_arc"/>
</dbReference>
<keyword evidence="2" id="KW-0732">Signal</keyword>
<dbReference type="EMBL" id="QASA01000001">
    <property type="protein sequence ID" value="RDC62358.1"/>
    <property type="molecule type" value="Genomic_DNA"/>
</dbReference>
<comment type="caution">
    <text evidence="4">The sequence shown here is derived from an EMBL/GenBank/DDBJ whole genome shotgun (WGS) entry which is preliminary data.</text>
</comment>
<dbReference type="NCBIfam" id="TIGR01409">
    <property type="entry name" value="TAT_signal_seq"/>
    <property type="match status" value="1"/>
</dbReference>
<evidence type="ECO:0000259" key="3">
    <source>
        <dbReference type="Pfam" id="PF01261"/>
    </source>
</evidence>
<dbReference type="InterPro" id="IPR006311">
    <property type="entry name" value="TAT_signal"/>
</dbReference>
<name>A0A369QJ97_9BACT</name>
<proteinExistence type="predicted"/>
<gene>
    <name evidence="4" type="ORF">AHMF7616_00951</name>
</gene>
<evidence type="ECO:0000313" key="4">
    <source>
        <dbReference type="EMBL" id="RDC62358.1"/>
    </source>
</evidence>
<feature type="domain" description="Xylose isomerase-like TIM barrel" evidence="3">
    <location>
        <begin position="66"/>
        <end position="291"/>
    </location>
</feature>
<dbReference type="InterPro" id="IPR013022">
    <property type="entry name" value="Xyl_isomerase-like_TIM-brl"/>
</dbReference>
<dbReference type="PANTHER" id="PTHR12110:SF41">
    <property type="entry name" value="INOSOSE DEHYDRATASE"/>
    <property type="match status" value="1"/>
</dbReference>
<sequence length="327" mass="35652">MMQNRRNFLKNSGALAVAGLLPFLGKANALLPSLAAPKYPLIGIQTYTLNFLLNGPDVDTKAVLKQIADIGVKELETATGTATGLYYGHKPQEFGAMVKDLGMTWVGNHYGGLPRTRPNPATSASGAVGAIATPPTSPARPPMPGGPRTNLAENLQQIVDEAAAGGCSWVVCSSSAESTMDEIKKTTEIFSKAGEAARKNKMRFAYHNHQSEFTKVDGVSAYDYILTQTNKNEVYMELDLAWAFLAKMDPVAMFKQYPNRFPLWHVKDIDPSTNRPCPVGAGQFDFKRVYENSKLSGVEHTFIEQDGAKTIDDPAASIKWLKTNIYS</sequence>
<evidence type="ECO:0000256" key="2">
    <source>
        <dbReference type="SAM" id="SignalP"/>
    </source>
</evidence>
<feature type="compositionally biased region" description="Pro residues" evidence="1">
    <location>
        <begin position="135"/>
        <end position="145"/>
    </location>
</feature>
<dbReference type="PROSITE" id="PS51318">
    <property type="entry name" value="TAT"/>
    <property type="match status" value="1"/>
</dbReference>
<dbReference type="Proteomes" id="UP000253919">
    <property type="component" value="Unassembled WGS sequence"/>
</dbReference>
<dbReference type="Pfam" id="PF01261">
    <property type="entry name" value="AP_endonuc_2"/>
    <property type="match status" value="1"/>
</dbReference>
<feature type="region of interest" description="Disordered" evidence="1">
    <location>
        <begin position="116"/>
        <end position="150"/>
    </location>
</feature>
<dbReference type="InterPro" id="IPR050312">
    <property type="entry name" value="IolE/XylAMocC-like"/>
</dbReference>
<protein>
    <recommendedName>
        <fullName evidence="3">Xylose isomerase-like TIM barrel domain-containing protein</fullName>
    </recommendedName>
</protein>
<dbReference type="SUPFAM" id="SSF51658">
    <property type="entry name" value="Xylose isomerase-like"/>
    <property type="match status" value="1"/>
</dbReference>
<accession>A0A369QJ97</accession>
<keyword evidence="5" id="KW-1185">Reference proteome</keyword>
<dbReference type="AlphaFoldDB" id="A0A369QJ97"/>
<dbReference type="Gene3D" id="3.20.20.150">
    <property type="entry name" value="Divalent-metal-dependent TIM barrel enzymes"/>
    <property type="match status" value="1"/>
</dbReference>
<dbReference type="PANTHER" id="PTHR12110">
    <property type="entry name" value="HYDROXYPYRUVATE ISOMERASE"/>
    <property type="match status" value="1"/>
</dbReference>